<evidence type="ECO:0000313" key="3">
    <source>
        <dbReference type="Proteomes" id="UP001260188"/>
    </source>
</evidence>
<feature type="transmembrane region" description="Helical" evidence="1">
    <location>
        <begin position="60"/>
        <end position="80"/>
    </location>
</feature>
<sequence>MSSIHRPPLSGAVWVLVGAGSAVAGLLPWLITGARLPLQNLAADQTDPATPFSLLPFSQYFLTTIVSLLVVGGAVAGLSARTLRHRRPRHATGLLVLGVAVIQVIAVVQSSVVTVSMLEDSSRRVLYAAAVIAVMVVSLLMSMLVLLLTARGPVPGAAIALSLTAITVPGWIGLPLQSYLSLTNDPATSAVLLLLRWLPAVLVGAVIAWCGFRTAGRVAAVVVSLAALWVGPAFFTAVSSAAGTRVLAPYPAEMADYGIGVFVMALTAVDLAVPPLIVAACIGAVGALISTALRRRTRVENSGAAPLRR</sequence>
<feature type="transmembrane region" description="Helical" evidence="1">
    <location>
        <begin position="125"/>
        <end position="147"/>
    </location>
</feature>
<feature type="transmembrane region" description="Helical" evidence="1">
    <location>
        <begin position="259"/>
        <end position="289"/>
    </location>
</feature>
<evidence type="ECO:0000256" key="1">
    <source>
        <dbReference type="SAM" id="Phobius"/>
    </source>
</evidence>
<keyword evidence="3" id="KW-1185">Reference proteome</keyword>
<accession>A0ABU1I1W1</accession>
<feature type="transmembrane region" description="Helical" evidence="1">
    <location>
        <begin position="92"/>
        <end position="113"/>
    </location>
</feature>
<gene>
    <name evidence="2" type="ORF">QE367_002056</name>
</gene>
<name>A0ABU1I1W1_9MICO</name>
<feature type="transmembrane region" description="Helical" evidence="1">
    <location>
        <begin position="219"/>
        <end position="239"/>
    </location>
</feature>
<feature type="transmembrane region" description="Helical" evidence="1">
    <location>
        <begin position="154"/>
        <end position="174"/>
    </location>
</feature>
<reference evidence="2 3" key="1">
    <citation type="submission" date="2023-08" db="EMBL/GenBank/DDBJ databases">
        <title>Functional and genomic diversity of the sorghum phyllosphere microbiome.</title>
        <authorList>
            <person name="Shade A."/>
        </authorList>
    </citation>
    <scope>NUCLEOTIDE SEQUENCE [LARGE SCALE GENOMIC DNA]</scope>
    <source>
        <strain evidence="2 3">SORGH_AS_0919</strain>
    </source>
</reference>
<dbReference type="RefSeq" id="WP_309666564.1">
    <property type="nucleotide sequence ID" value="NZ_JAVIZA010000001.1"/>
</dbReference>
<protein>
    <recommendedName>
        <fullName evidence="4">Integral membrane protein</fullName>
    </recommendedName>
</protein>
<evidence type="ECO:0000313" key="2">
    <source>
        <dbReference type="EMBL" id="MDR6167852.1"/>
    </source>
</evidence>
<feature type="transmembrane region" description="Helical" evidence="1">
    <location>
        <begin position="194"/>
        <end position="212"/>
    </location>
</feature>
<keyword evidence="1" id="KW-0472">Membrane</keyword>
<feature type="transmembrane region" description="Helical" evidence="1">
    <location>
        <begin position="12"/>
        <end position="31"/>
    </location>
</feature>
<dbReference type="Proteomes" id="UP001260188">
    <property type="component" value="Unassembled WGS sequence"/>
</dbReference>
<dbReference type="EMBL" id="JAVIZA010000001">
    <property type="protein sequence ID" value="MDR6167852.1"/>
    <property type="molecule type" value="Genomic_DNA"/>
</dbReference>
<proteinExistence type="predicted"/>
<organism evidence="2 3">
    <name type="scientific">Microbacterium paludicola</name>
    <dbReference type="NCBI Taxonomy" id="300019"/>
    <lineage>
        <taxon>Bacteria</taxon>
        <taxon>Bacillati</taxon>
        <taxon>Actinomycetota</taxon>
        <taxon>Actinomycetes</taxon>
        <taxon>Micrococcales</taxon>
        <taxon>Microbacteriaceae</taxon>
        <taxon>Microbacterium</taxon>
    </lineage>
</organism>
<evidence type="ECO:0008006" key="4">
    <source>
        <dbReference type="Google" id="ProtNLM"/>
    </source>
</evidence>
<comment type="caution">
    <text evidence="2">The sequence shown here is derived from an EMBL/GenBank/DDBJ whole genome shotgun (WGS) entry which is preliminary data.</text>
</comment>
<keyword evidence="1" id="KW-0812">Transmembrane</keyword>
<keyword evidence="1" id="KW-1133">Transmembrane helix</keyword>